<dbReference type="GO" id="GO:0000159">
    <property type="term" value="C:protein phosphatase type 2A complex"/>
    <property type="evidence" value="ECO:0007669"/>
    <property type="project" value="TreeGrafter"/>
</dbReference>
<comment type="function">
    <text evidence="7">PPIases accelerate the folding of proteins. It catalyzes the cis-trans isomerization of proline imidic peptide bonds in oligopeptides. Acts as a regulatory subunit for PP2A-like phosphatases modulating their activity or substrate specificity, probably by inducing a conformational change in the catalytic subunit, a direct target of the PPIase. Can reactivate inactive phosphatase PP2A-phosphatase methylesterase complexes (PP2Ai) in presence of ATP and Mg(2+) by dissociating the inactive form from the complex.</text>
</comment>
<evidence type="ECO:0000256" key="7">
    <source>
        <dbReference type="ARBA" id="ARBA00025287"/>
    </source>
</evidence>
<evidence type="ECO:0000256" key="1">
    <source>
        <dbReference type="ARBA" id="ARBA00000971"/>
    </source>
</evidence>
<evidence type="ECO:0000256" key="9">
    <source>
        <dbReference type="SAM" id="MobiDB-lite"/>
    </source>
</evidence>
<name>A0AAN6XUQ9_9PEZI</name>
<feature type="region of interest" description="Disordered" evidence="9">
    <location>
        <begin position="1"/>
        <end position="83"/>
    </location>
</feature>
<keyword evidence="11" id="KW-1185">Reference proteome</keyword>
<dbReference type="PANTHER" id="PTHR10012:SF5">
    <property type="entry name" value="SERINE_THREONINE-PROTEIN PHOSPHATASE 2A ACTIVATOR 2"/>
    <property type="match status" value="1"/>
</dbReference>
<comment type="similarity">
    <text evidence="3 8">Belongs to the PTPA-type PPIase family.</text>
</comment>
<dbReference type="EC" id="5.2.1.8" evidence="8"/>
<dbReference type="GO" id="GO:0005634">
    <property type="term" value="C:nucleus"/>
    <property type="evidence" value="ECO:0007669"/>
    <property type="project" value="TreeGrafter"/>
</dbReference>
<evidence type="ECO:0000256" key="2">
    <source>
        <dbReference type="ARBA" id="ARBA00004496"/>
    </source>
</evidence>
<dbReference type="GO" id="GO:0007052">
    <property type="term" value="P:mitotic spindle organization"/>
    <property type="evidence" value="ECO:0007669"/>
    <property type="project" value="TreeGrafter"/>
</dbReference>
<dbReference type="PANTHER" id="PTHR10012">
    <property type="entry name" value="SERINE/THREONINE-PROTEIN PHOSPHATASE 2A REGULATORY SUBUNIT B"/>
    <property type="match status" value="1"/>
</dbReference>
<evidence type="ECO:0000256" key="3">
    <source>
        <dbReference type="ARBA" id="ARBA00011019"/>
    </source>
</evidence>
<dbReference type="GO" id="GO:0008160">
    <property type="term" value="F:protein tyrosine phosphatase activator activity"/>
    <property type="evidence" value="ECO:0007669"/>
    <property type="project" value="TreeGrafter"/>
</dbReference>
<dbReference type="SUPFAM" id="SSF140984">
    <property type="entry name" value="PTPA-like"/>
    <property type="match status" value="1"/>
</dbReference>
<dbReference type="Pfam" id="PF03095">
    <property type="entry name" value="PTPA"/>
    <property type="match status" value="1"/>
</dbReference>
<reference evidence="10" key="1">
    <citation type="journal article" date="2023" name="Mol. Phylogenet. Evol.">
        <title>Genome-scale phylogeny and comparative genomics of the fungal order Sordariales.</title>
        <authorList>
            <person name="Hensen N."/>
            <person name="Bonometti L."/>
            <person name="Westerberg I."/>
            <person name="Brannstrom I.O."/>
            <person name="Guillou S."/>
            <person name="Cros-Aarteil S."/>
            <person name="Calhoun S."/>
            <person name="Haridas S."/>
            <person name="Kuo A."/>
            <person name="Mondo S."/>
            <person name="Pangilinan J."/>
            <person name="Riley R."/>
            <person name="LaButti K."/>
            <person name="Andreopoulos B."/>
            <person name="Lipzen A."/>
            <person name="Chen C."/>
            <person name="Yan M."/>
            <person name="Daum C."/>
            <person name="Ng V."/>
            <person name="Clum A."/>
            <person name="Steindorff A."/>
            <person name="Ohm R.A."/>
            <person name="Martin F."/>
            <person name="Silar P."/>
            <person name="Natvig D.O."/>
            <person name="Lalanne C."/>
            <person name="Gautier V."/>
            <person name="Ament-Velasquez S.L."/>
            <person name="Kruys A."/>
            <person name="Hutchinson M.I."/>
            <person name="Powell A.J."/>
            <person name="Barry K."/>
            <person name="Miller A.N."/>
            <person name="Grigoriev I.V."/>
            <person name="Debuchy R."/>
            <person name="Gladieux P."/>
            <person name="Hiltunen Thoren M."/>
            <person name="Johannesson H."/>
        </authorList>
    </citation>
    <scope>NUCLEOTIDE SEQUENCE</scope>
    <source>
        <strain evidence="10">CBS 315.58</strain>
    </source>
</reference>
<organism evidence="10 11">
    <name type="scientific">Triangularia verruculosa</name>
    <dbReference type="NCBI Taxonomy" id="2587418"/>
    <lineage>
        <taxon>Eukaryota</taxon>
        <taxon>Fungi</taxon>
        <taxon>Dikarya</taxon>
        <taxon>Ascomycota</taxon>
        <taxon>Pezizomycotina</taxon>
        <taxon>Sordariomycetes</taxon>
        <taxon>Sordariomycetidae</taxon>
        <taxon>Sordariales</taxon>
        <taxon>Podosporaceae</taxon>
        <taxon>Triangularia</taxon>
    </lineage>
</organism>
<gene>
    <name evidence="10" type="ORF">QBC40DRAFT_337295</name>
</gene>
<reference evidence="10" key="2">
    <citation type="submission" date="2023-05" db="EMBL/GenBank/DDBJ databases">
        <authorList>
            <consortium name="Lawrence Berkeley National Laboratory"/>
            <person name="Steindorff A."/>
            <person name="Hensen N."/>
            <person name="Bonometti L."/>
            <person name="Westerberg I."/>
            <person name="Brannstrom I.O."/>
            <person name="Guillou S."/>
            <person name="Cros-Aarteil S."/>
            <person name="Calhoun S."/>
            <person name="Haridas S."/>
            <person name="Kuo A."/>
            <person name="Mondo S."/>
            <person name="Pangilinan J."/>
            <person name="Riley R."/>
            <person name="Labutti K."/>
            <person name="Andreopoulos B."/>
            <person name="Lipzen A."/>
            <person name="Chen C."/>
            <person name="Yanf M."/>
            <person name="Daum C."/>
            <person name="Ng V."/>
            <person name="Clum A."/>
            <person name="Ohm R."/>
            <person name="Martin F."/>
            <person name="Silar P."/>
            <person name="Natvig D."/>
            <person name="Lalanne C."/>
            <person name="Gautier V."/>
            <person name="Ament-Velasquez S.L."/>
            <person name="Kruys A."/>
            <person name="Hutchinson M.I."/>
            <person name="Powell A.J."/>
            <person name="Barry K."/>
            <person name="Miller A.N."/>
            <person name="Grigoriev I.V."/>
            <person name="Debuchy R."/>
            <person name="Gladieux P."/>
            <person name="Thoren M.H."/>
            <person name="Johannesson H."/>
        </authorList>
    </citation>
    <scope>NUCLEOTIDE SEQUENCE</scope>
    <source>
        <strain evidence="10">CBS 315.58</strain>
    </source>
</reference>
<protein>
    <recommendedName>
        <fullName evidence="8">Serine/threonine-protein phosphatase 2A activator</fullName>
        <ecNumber evidence="8">5.2.1.8</ecNumber>
    </recommendedName>
    <alternativeName>
        <fullName evidence="8">Phosphotyrosyl phosphatase activator</fullName>
    </alternativeName>
</protein>
<evidence type="ECO:0000313" key="10">
    <source>
        <dbReference type="EMBL" id="KAK4204057.1"/>
    </source>
</evidence>
<dbReference type="Proteomes" id="UP001303160">
    <property type="component" value="Unassembled WGS sequence"/>
</dbReference>
<evidence type="ECO:0000256" key="8">
    <source>
        <dbReference type="RuleBase" id="RU361210"/>
    </source>
</evidence>
<keyword evidence="4 8" id="KW-0963">Cytoplasm</keyword>
<feature type="compositionally biased region" description="Pro residues" evidence="9">
    <location>
        <begin position="63"/>
        <end position="79"/>
    </location>
</feature>
<evidence type="ECO:0000313" key="11">
    <source>
        <dbReference type="Proteomes" id="UP001303160"/>
    </source>
</evidence>
<evidence type="ECO:0000256" key="4">
    <source>
        <dbReference type="ARBA" id="ARBA00022490"/>
    </source>
</evidence>
<accession>A0AAN6XUQ9</accession>
<dbReference type="GO" id="GO:0003755">
    <property type="term" value="F:peptidyl-prolyl cis-trans isomerase activity"/>
    <property type="evidence" value="ECO:0007669"/>
    <property type="project" value="UniProtKB-KW"/>
</dbReference>
<dbReference type="GO" id="GO:0005737">
    <property type="term" value="C:cytoplasm"/>
    <property type="evidence" value="ECO:0007669"/>
    <property type="project" value="UniProtKB-SubCell"/>
</dbReference>
<dbReference type="Gene3D" id="1.20.120.1150">
    <property type="match status" value="1"/>
</dbReference>
<dbReference type="InterPro" id="IPR037218">
    <property type="entry name" value="PTPA_sf"/>
</dbReference>
<dbReference type="AlphaFoldDB" id="A0AAN6XUQ9"/>
<dbReference type="FunFam" id="1.20.120.1150:FF:000002">
    <property type="entry name" value="Serine/threonine-protein phosphatase 2A activator"/>
    <property type="match status" value="1"/>
</dbReference>
<keyword evidence="6 8" id="KW-0413">Isomerase</keyword>
<dbReference type="InterPro" id="IPR043170">
    <property type="entry name" value="PTPA_C_lid"/>
</dbReference>
<feature type="compositionally biased region" description="Basic and acidic residues" evidence="9">
    <location>
        <begin position="46"/>
        <end position="62"/>
    </location>
</feature>
<comment type="subcellular location">
    <subcellularLocation>
        <location evidence="2 8">Cytoplasm</location>
    </subcellularLocation>
</comment>
<dbReference type="InterPro" id="IPR004327">
    <property type="entry name" value="Phstyr_phstse_ac"/>
</dbReference>
<dbReference type="EMBL" id="MU863885">
    <property type="protein sequence ID" value="KAK4204057.1"/>
    <property type="molecule type" value="Genomic_DNA"/>
</dbReference>
<dbReference type="CDD" id="cd04087">
    <property type="entry name" value="PTPA"/>
    <property type="match status" value="1"/>
</dbReference>
<keyword evidence="5 8" id="KW-0697">Rotamase</keyword>
<evidence type="ECO:0000256" key="6">
    <source>
        <dbReference type="ARBA" id="ARBA00023235"/>
    </source>
</evidence>
<comment type="caution">
    <text evidence="10">The sequence shown here is derived from an EMBL/GenBank/DDBJ whole genome shotgun (WGS) entry which is preliminary data.</text>
</comment>
<comment type="catalytic activity">
    <reaction evidence="1 8">
        <text>[protein]-peptidylproline (omega=180) = [protein]-peptidylproline (omega=0)</text>
        <dbReference type="Rhea" id="RHEA:16237"/>
        <dbReference type="Rhea" id="RHEA-COMP:10747"/>
        <dbReference type="Rhea" id="RHEA-COMP:10748"/>
        <dbReference type="ChEBI" id="CHEBI:83833"/>
        <dbReference type="ChEBI" id="CHEBI:83834"/>
        <dbReference type="EC" id="5.2.1.8"/>
    </reaction>
</comment>
<proteinExistence type="inferred from homology"/>
<sequence length="463" mass="50943">MTSPPPPAATATGAAFQPVVSPAPESTSAPGKPSPGPGPANSIPNLRDRIPKLEPRRRREPEPANPQPVPGTPPLPPLPDLSTIKFQTPSRRILTPKDHALFLASPTYELVVSFIFHLSESVANKPISSAPTSSVTPTVQALLDILTEIEELCRSTPPDDSSGSRFGNKTFRTFIDKVKSRTPHFLSLLKLPSQHATSAAPELSTYLHHSFGNPSRIDYGSGHELNFFLFLLCLHLLSLLPPSTFSSLVLVIFPKYLSLMRLVQLTYYLEPAGSHGVWGLDDYQFLPFLFGSSQLLGHKYITPRSIHQALTLEQFGPEYLYLNQVAFVNSTKTVQGLRWHSPMLDDISSAKSWTKIEGGMRKMFVKEVLGKLPVMQHFLFGGLIPATEEMGSLAEQQPELTEEELENGKLEIFDDSEGKRHVHQQAVGWGDCCGIKVPSSLAAAEEMRKRGMGGPGLRRIPFD</sequence>
<evidence type="ECO:0000256" key="5">
    <source>
        <dbReference type="ARBA" id="ARBA00023110"/>
    </source>
</evidence>